<dbReference type="SMART" id="SM00671">
    <property type="entry name" value="SEL1"/>
    <property type="match status" value="11"/>
</dbReference>
<reference evidence="1" key="1">
    <citation type="submission" date="2018-05" db="EMBL/GenBank/DDBJ databases">
        <authorList>
            <person name="Lanie J.A."/>
            <person name="Ng W.-L."/>
            <person name="Kazmierczak K.M."/>
            <person name="Andrzejewski T.M."/>
            <person name="Davidsen T.M."/>
            <person name="Wayne K.J."/>
            <person name="Tettelin H."/>
            <person name="Glass J.I."/>
            <person name="Rusch D."/>
            <person name="Podicherti R."/>
            <person name="Tsui H.-C.T."/>
            <person name="Winkler M.E."/>
        </authorList>
    </citation>
    <scope>NUCLEOTIDE SEQUENCE</scope>
</reference>
<evidence type="ECO:0000313" key="1">
    <source>
        <dbReference type="EMBL" id="SVA63819.1"/>
    </source>
</evidence>
<accession>A0A381XGH1</accession>
<dbReference type="InterPro" id="IPR011990">
    <property type="entry name" value="TPR-like_helical_dom_sf"/>
</dbReference>
<dbReference type="Gene3D" id="1.25.40.10">
    <property type="entry name" value="Tetratricopeptide repeat domain"/>
    <property type="match status" value="4"/>
</dbReference>
<dbReference type="SUPFAM" id="SSF81901">
    <property type="entry name" value="HCP-like"/>
    <property type="match status" value="4"/>
</dbReference>
<dbReference type="AlphaFoldDB" id="A0A381XGH1"/>
<feature type="non-terminal residue" evidence="1">
    <location>
        <position position="598"/>
    </location>
</feature>
<dbReference type="PANTHER" id="PTHR11102:SF160">
    <property type="entry name" value="ERAD-ASSOCIATED E3 UBIQUITIN-PROTEIN LIGASE COMPONENT HRD3"/>
    <property type="match status" value="1"/>
</dbReference>
<sequence length="598" mass="66648">MHWVRMMLVRIIQSHFREASLVLLGSAVLVSPPVLGASVRIVPDAAFQVRQAQEGEIDLSYLRALANQGDALMQFALGLMYETGENRIGPSDVEAARLYRLAADQGLEEAQFRLAVFYAEGRGVTQDTEEAIRLYYEAALQGNSASQSGIRSIADQGFASAQYLVGLMFDTGVGLGQRPFMAVQYYNLAARQGHAEAYDGLRELGNRYTEAQFQLGSLNELGEAIEQDYAEALRWYHLAAAQGEDRSQYRLGMMYAEGLGVEPDFSEAAKWFRVSVQEDLRIYDRVGELDPYSEYRTKDYMEGASEKLRQLAEREHPVAQFQLGLLQEHYARKWYKEASALGLAEGQYGLAEIFLEGRGAPQNAAAAVRLYGRAAEGGLADAKYKLGMMYVLGRGVLPNTTEALKWYQQAAEQGVIEAQMAVGSMYATGQFLTTTITVPTDYVSAYFWLSLAGAKVPVDPAQRWQATNLREVIKKEMTLSEIRQAERREHGWYQQAAAPAGPGATSLLGRDRLASAQYNLGLIYAEGRHVAPNIKEAVVWFRQAAENDLLEAQYDLAEILAEGDLGVVRNLDEAVRWYRRLASHDFRWPDVHPLVTKA</sequence>
<gene>
    <name evidence="1" type="ORF">METZ01_LOCUS116673</name>
</gene>
<evidence type="ECO:0008006" key="2">
    <source>
        <dbReference type="Google" id="ProtNLM"/>
    </source>
</evidence>
<dbReference type="InterPro" id="IPR006597">
    <property type="entry name" value="Sel1-like"/>
</dbReference>
<dbReference type="PANTHER" id="PTHR11102">
    <property type="entry name" value="SEL-1-LIKE PROTEIN"/>
    <property type="match status" value="1"/>
</dbReference>
<organism evidence="1">
    <name type="scientific">marine metagenome</name>
    <dbReference type="NCBI Taxonomy" id="408172"/>
    <lineage>
        <taxon>unclassified sequences</taxon>
        <taxon>metagenomes</taxon>
        <taxon>ecological metagenomes</taxon>
    </lineage>
</organism>
<dbReference type="EMBL" id="UINC01015091">
    <property type="protein sequence ID" value="SVA63819.1"/>
    <property type="molecule type" value="Genomic_DNA"/>
</dbReference>
<protein>
    <recommendedName>
        <fullName evidence="2">Sel1 repeat family protein</fullName>
    </recommendedName>
</protein>
<name>A0A381XGH1_9ZZZZ</name>
<dbReference type="InterPro" id="IPR050767">
    <property type="entry name" value="Sel1_AlgK"/>
</dbReference>
<proteinExistence type="predicted"/>
<dbReference type="Pfam" id="PF08238">
    <property type="entry name" value="Sel1"/>
    <property type="match status" value="11"/>
</dbReference>